<accession>A0ABW6W464</accession>
<keyword evidence="2" id="KW-1185">Reference proteome</keyword>
<evidence type="ECO:0000313" key="1">
    <source>
        <dbReference type="EMBL" id="MFF5288088.1"/>
    </source>
</evidence>
<proteinExistence type="predicted"/>
<sequence>MINLLLGMMAMTDPAADRADRLREAAELIDALGSTLGSHAAASADGDLLRDLAADQVGLARDALVFRIEDAALAAPGVPVPVGAGELLRQFRLYWLCAPVSLFPARNWGFDKLDLHVEFNRDAEAGQRRPVALDVLPGPEIDEVVDVGGQVDVSVDPSARFRVATPDIDLTPLGVPVEAAASLEASASAGVHAALGPFRYRVTRARISHTPVGMEYVHWRIDDAAHLEKAGPSLVVLLAVPRPVRAVVVHAQMEASRYFKFASAPLQDKIRQLPSRLRDYFMRDGAPAVGAAVWDITAML</sequence>
<reference evidence="1 2" key="1">
    <citation type="submission" date="2024-10" db="EMBL/GenBank/DDBJ databases">
        <title>The Natural Products Discovery Center: Release of the First 8490 Sequenced Strains for Exploring Actinobacteria Biosynthetic Diversity.</title>
        <authorList>
            <person name="Kalkreuter E."/>
            <person name="Kautsar S.A."/>
            <person name="Yang D."/>
            <person name="Bader C.D."/>
            <person name="Teijaro C.N."/>
            <person name="Fluegel L."/>
            <person name="Davis C.M."/>
            <person name="Simpson J.R."/>
            <person name="Lauterbach L."/>
            <person name="Steele A.D."/>
            <person name="Gui C."/>
            <person name="Meng S."/>
            <person name="Li G."/>
            <person name="Viehrig K."/>
            <person name="Ye F."/>
            <person name="Su P."/>
            <person name="Kiefer A.F."/>
            <person name="Nichols A."/>
            <person name="Cepeda A.J."/>
            <person name="Yan W."/>
            <person name="Fan B."/>
            <person name="Jiang Y."/>
            <person name="Adhikari A."/>
            <person name="Zheng C.-J."/>
            <person name="Schuster L."/>
            <person name="Cowan T.M."/>
            <person name="Smanski M.J."/>
            <person name="Chevrette M.G."/>
            <person name="De Carvalho L.P.S."/>
            <person name="Shen B."/>
        </authorList>
    </citation>
    <scope>NUCLEOTIDE SEQUENCE [LARGE SCALE GENOMIC DNA]</scope>
    <source>
        <strain evidence="1 2">NPDC000087</strain>
    </source>
</reference>
<gene>
    <name evidence="1" type="ORF">ACFY35_01530</name>
</gene>
<organism evidence="1 2">
    <name type="scientific">Paractinoplanes globisporus</name>
    <dbReference type="NCBI Taxonomy" id="113565"/>
    <lineage>
        <taxon>Bacteria</taxon>
        <taxon>Bacillati</taxon>
        <taxon>Actinomycetota</taxon>
        <taxon>Actinomycetes</taxon>
        <taxon>Micromonosporales</taxon>
        <taxon>Micromonosporaceae</taxon>
        <taxon>Paractinoplanes</taxon>
    </lineage>
</organism>
<dbReference type="EMBL" id="JBIAZU010000001">
    <property type="protein sequence ID" value="MFF5288088.1"/>
    <property type="molecule type" value="Genomic_DNA"/>
</dbReference>
<evidence type="ECO:0000313" key="2">
    <source>
        <dbReference type="Proteomes" id="UP001602245"/>
    </source>
</evidence>
<protein>
    <submittedName>
        <fullName evidence="1">Uncharacterized protein</fullName>
    </submittedName>
</protein>
<dbReference type="Proteomes" id="UP001602245">
    <property type="component" value="Unassembled WGS sequence"/>
</dbReference>
<dbReference type="RefSeq" id="WP_026207098.1">
    <property type="nucleotide sequence ID" value="NZ_JBIAZU010000001.1"/>
</dbReference>
<name>A0ABW6W464_9ACTN</name>
<comment type="caution">
    <text evidence="1">The sequence shown here is derived from an EMBL/GenBank/DDBJ whole genome shotgun (WGS) entry which is preliminary data.</text>
</comment>